<dbReference type="CDD" id="cd00685">
    <property type="entry name" value="Trans_IPPS_HT"/>
    <property type="match status" value="1"/>
</dbReference>
<name>A0A3M2LU60_9ACTN</name>
<dbReference type="GO" id="GO:0004659">
    <property type="term" value="F:prenyltransferase activity"/>
    <property type="evidence" value="ECO:0007669"/>
    <property type="project" value="InterPro"/>
</dbReference>
<dbReference type="PANTHER" id="PTHR12001">
    <property type="entry name" value="GERANYLGERANYL PYROPHOSPHATE SYNTHASE"/>
    <property type="match status" value="1"/>
</dbReference>
<evidence type="ECO:0000256" key="3">
    <source>
        <dbReference type="RuleBase" id="RU004466"/>
    </source>
</evidence>
<dbReference type="InterPro" id="IPR008949">
    <property type="entry name" value="Isoprenoid_synthase_dom_sf"/>
</dbReference>
<dbReference type="OrthoDB" id="4497239at2"/>
<gene>
    <name evidence="4" type="ORF">EBO15_26530</name>
</gene>
<dbReference type="SFLD" id="SFLDS00005">
    <property type="entry name" value="Isoprenoid_Synthase_Type_I"/>
    <property type="match status" value="1"/>
</dbReference>
<dbReference type="RefSeq" id="WP_122197171.1">
    <property type="nucleotide sequence ID" value="NZ_JBHSKC010000039.1"/>
</dbReference>
<keyword evidence="5" id="KW-1185">Reference proteome</keyword>
<evidence type="ECO:0000256" key="2">
    <source>
        <dbReference type="ARBA" id="ARBA00022842"/>
    </source>
</evidence>
<dbReference type="GO" id="GO:0046872">
    <property type="term" value="F:metal ion binding"/>
    <property type="evidence" value="ECO:0007669"/>
    <property type="project" value="UniProtKB-KW"/>
</dbReference>
<dbReference type="GO" id="GO:0008299">
    <property type="term" value="P:isoprenoid biosynthetic process"/>
    <property type="evidence" value="ECO:0007669"/>
    <property type="project" value="InterPro"/>
</dbReference>
<keyword evidence="2" id="KW-0460">Magnesium</keyword>
<dbReference type="Proteomes" id="UP000282674">
    <property type="component" value="Unassembled WGS sequence"/>
</dbReference>
<dbReference type="Gene3D" id="1.10.600.10">
    <property type="entry name" value="Farnesyl Diphosphate Synthase"/>
    <property type="match status" value="1"/>
</dbReference>
<protein>
    <submittedName>
        <fullName evidence="4">Polyprenyl synthetase family protein</fullName>
    </submittedName>
</protein>
<comment type="similarity">
    <text evidence="3">Belongs to the FPP/GGPP synthase family.</text>
</comment>
<evidence type="ECO:0000313" key="5">
    <source>
        <dbReference type="Proteomes" id="UP000282674"/>
    </source>
</evidence>
<reference evidence="4 5" key="1">
    <citation type="submission" date="2018-10" db="EMBL/GenBank/DDBJ databases">
        <title>Isolation from soil.</title>
        <authorList>
            <person name="Hu J."/>
        </authorList>
    </citation>
    <scope>NUCLEOTIDE SEQUENCE [LARGE SCALE GENOMIC DNA]</scope>
    <source>
        <strain evidence="4 5">NEAU-Ht49</strain>
    </source>
</reference>
<comment type="caution">
    <text evidence="4">The sequence shown here is derived from an EMBL/GenBank/DDBJ whole genome shotgun (WGS) entry which is preliminary data.</text>
</comment>
<dbReference type="InterPro" id="IPR000092">
    <property type="entry name" value="Polyprenyl_synt"/>
</dbReference>
<evidence type="ECO:0000313" key="4">
    <source>
        <dbReference type="EMBL" id="RMI40420.1"/>
    </source>
</evidence>
<evidence type="ECO:0000256" key="1">
    <source>
        <dbReference type="ARBA" id="ARBA00022723"/>
    </source>
</evidence>
<dbReference type="PROSITE" id="PS00444">
    <property type="entry name" value="POLYPRENYL_SYNTHASE_2"/>
    <property type="match status" value="1"/>
</dbReference>
<dbReference type="PROSITE" id="PS00723">
    <property type="entry name" value="POLYPRENYL_SYNTHASE_1"/>
    <property type="match status" value="1"/>
</dbReference>
<proteinExistence type="inferred from homology"/>
<sequence>MSASVSRPLPHAPSARSLLERSRTLIEPGYRGAVDLLPSPVRRVIGYHAGWWDADGHAADGGGKAIRPALVLAAASTLGTRAPETVVTAAVTAAGVAVEMVHDFSLLHDDVMDRDTTRRHRPAAWTVFGTGQAIVAGDLLLATALGHLPGAASGDVPAPFARDARAVLSDAVVRLCAGQSLDLRFEQRSRVTLDECLKMSDGKTAALLEASCRLGALAGGADPQTAASLAAFGRHLGIAFQLVDDVLGIWGDPAVTGKPAGSDLASRKKSLPVVAALHSKNNAAAELAELFGAPAELSEGELARAAGLVEQAGGRAWAELETRRRLTAAFTALDHAAIPAERQAGLRALASLLATRDR</sequence>
<keyword evidence="1" id="KW-0479">Metal-binding</keyword>
<dbReference type="AlphaFoldDB" id="A0A3M2LU60"/>
<dbReference type="EMBL" id="RFFG01000054">
    <property type="protein sequence ID" value="RMI40420.1"/>
    <property type="molecule type" value="Genomic_DNA"/>
</dbReference>
<dbReference type="SUPFAM" id="SSF48576">
    <property type="entry name" value="Terpenoid synthases"/>
    <property type="match status" value="1"/>
</dbReference>
<dbReference type="InterPro" id="IPR033749">
    <property type="entry name" value="Polyprenyl_synt_CS"/>
</dbReference>
<dbReference type="SFLD" id="SFLDG01017">
    <property type="entry name" value="Polyprenyl_Transferase_Like"/>
    <property type="match status" value="1"/>
</dbReference>
<dbReference type="PANTHER" id="PTHR12001:SF86">
    <property type="entry name" value="GERANYLGERANYL DIPHOSPHATE SYNTHASE"/>
    <property type="match status" value="1"/>
</dbReference>
<accession>A0A3M2LU60</accession>
<keyword evidence="3" id="KW-0808">Transferase</keyword>
<organism evidence="4 5">
    <name type="scientific">Actinomadura harenae</name>
    <dbReference type="NCBI Taxonomy" id="2483351"/>
    <lineage>
        <taxon>Bacteria</taxon>
        <taxon>Bacillati</taxon>
        <taxon>Actinomycetota</taxon>
        <taxon>Actinomycetes</taxon>
        <taxon>Streptosporangiales</taxon>
        <taxon>Thermomonosporaceae</taxon>
        <taxon>Actinomadura</taxon>
    </lineage>
</organism>
<dbReference type="Pfam" id="PF00348">
    <property type="entry name" value="polyprenyl_synt"/>
    <property type="match status" value="1"/>
</dbReference>